<dbReference type="PANTHER" id="PTHR35894:SF1">
    <property type="entry name" value="PHOSPHORIBULOKINASE _ URIDINE KINASE FAMILY"/>
    <property type="match status" value="1"/>
</dbReference>
<dbReference type="GO" id="GO:0016887">
    <property type="term" value="F:ATP hydrolysis activity"/>
    <property type="evidence" value="ECO:0007669"/>
    <property type="project" value="InterPro"/>
</dbReference>
<dbReference type="InterPro" id="IPR052026">
    <property type="entry name" value="ExeA_AAA_ATPase_DNA-bind"/>
</dbReference>
<dbReference type="PANTHER" id="PTHR35894">
    <property type="entry name" value="GENERAL SECRETION PATHWAY PROTEIN A-RELATED"/>
    <property type="match status" value="1"/>
</dbReference>
<gene>
    <name evidence="2" type="ORF">F0M18_12890</name>
</gene>
<dbReference type="RefSeq" id="WP_149611866.1">
    <property type="nucleotide sequence ID" value="NZ_VTUX01000006.1"/>
</dbReference>
<name>A0A5B0WUI7_9GAMM</name>
<sequence>MYTSFFGLSEKPFSLIPDAESIFFSSVHLKAYNMLEFGLLEQVGITVITGEVGAGKTTLIRHLLSRTDYEEITLGLISTPHDAYGSLLKWIINAFRIPVDTSDEGMLLQTLQDFLIEQSAEGKRTLVIVDEAQNMSKSDLESLRLLTNINADKNQLLQVILVGQPELLDKFYDPSMSQLAQRVSAEYRLEPLNLLESMSYVNYRIEAVGGPPDLFDATSLMAIYYYSGGIPRIINTLCDGALVVAFGLGKKTVNLDIVLNVVQAKQIGGIHRPGIGTDPARETVREEVKIQKSVDLLDMVG</sequence>
<dbReference type="InterPro" id="IPR027417">
    <property type="entry name" value="P-loop_NTPase"/>
</dbReference>
<proteinExistence type="predicted"/>
<dbReference type="InterPro" id="IPR049945">
    <property type="entry name" value="AAA_22"/>
</dbReference>
<dbReference type="Pfam" id="PF13401">
    <property type="entry name" value="AAA_22"/>
    <property type="match status" value="1"/>
</dbReference>
<evidence type="ECO:0000313" key="3">
    <source>
        <dbReference type="Proteomes" id="UP000323708"/>
    </source>
</evidence>
<dbReference type="SMART" id="SM00382">
    <property type="entry name" value="AAA"/>
    <property type="match status" value="1"/>
</dbReference>
<organism evidence="2 3">
    <name type="scientific">Pseudohalioglobus sediminis</name>
    <dbReference type="NCBI Taxonomy" id="2606449"/>
    <lineage>
        <taxon>Bacteria</taxon>
        <taxon>Pseudomonadati</taxon>
        <taxon>Pseudomonadota</taxon>
        <taxon>Gammaproteobacteria</taxon>
        <taxon>Cellvibrionales</taxon>
        <taxon>Halieaceae</taxon>
        <taxon>Pseudohalioglobus</taxon>
    </lineage>
</organism>
<feature type="domain" description="AAA+ ATPase" evidence="1">
    <location>
        <begin position="42"/>
        <end position="195"/>
    </location>
</feature>
<reference evidence="2 3" key="1">
    <citation type="submission" date="2019-09" db="EMBL/GenBank/DDBJ databases">
        <authorList>
            <person name="Chen X.-Y."/>
        </authorList>
    </citation>
    <scope>NUCLEOTIDE SEQUENCE [LARGE SCALE GENOMIC DNA]</scope>
    <source>
        <strain evidence="2 3">NY5</strain>
    </source>
</reference>
<evidence type="ECO:0000313" key="2">
    <source>
        <dbReference type="EMBL" id="KAA1189965.1"/>
    </source>
</evidence>
<dbReference type="Proteomes" id="UP000323708">
    <property type="component" value="Unassembled WGS sequence"/>
</dbReference>
<keyword evidence="3" id="KW-1185">Reference proteome</keyword>
<dbReference type="SUPFAM" id="SSF52540">
    <property type="entry name" value="P-loop containing nucleoside triphosphate hydrolases"/>
    <property type="match status" value="1"/>
</dbReference>
<dbReference type="EMBL" id="VTUX01000006">
    <property type="protein sequence ID" value="KAA1189965.1"/>
    <property type="molecule type" value="Genomic_DNA"/>
</dbReference>
<dbReference type="InterPro" id="IPR003593">
    <property type="entry name" value="AAA+_ATPase"/>
</dbReference>
<comment type="caution">
    <text evidence="2">The sequence shown here is derived from an EMBL/GenBank/DDBJ whole genome shotgun (WGS) entry which is preliminary data.</text>
</comment>
<dbReference type="AlphaFoldDB" id="A0A5B0WUI7"/>
<evidence type="ECO:0000259" key="1">
    <source>
        <dbReference type="SMART" id="SM00382"/>
    </source>
</evidence>
<accession>A0A5B0WUI7</accession>
<protein>
    <submittedName>
        <fullName evidence="2">AAA family ATPase</fullName>
    </submittedName>
</protein>
<dbReference type="Gene3D" id="3.40.50.300">
    <property type="entry name" value="P-loop containing nucleotide triphosphate hydrolases"/>
    <property type="match status" value="1"/>
</dbReference>